<gene>
    <name evidence="2" type="primary">BQ5605_C016g08164</name>
    <name evidence="2" type="ORF">BQ5605_C016G08164</name>
</gene>
<evidence type="ECO:0000313" key="3">
    <source>
        <dbReference type="Proteomes" id="UP000249464"/>
    </source>
</evidence>
<dbReference type="EMBL" id="FQNC01000018">
    <property type="protein sequence ID" value="SGY20895.1"/>
    <property type="molecule type" value="Genomic_DNA"/>
</dbReference>
<sequence length="84" mass="9284">MSHLCGSDRQVLALQALVPSPPVGVLGRCLELLSPTKWKELGLNQNRWHALVMFIIYLQRETGGAGTGGNPRTHPARRPSHSFR</sequence>
<protein>
    <submittedName>
        <fullName evidence="2">BQ5605_C016g08164 protein</fullName>
    </submittedName>
</protein>
<evidence type="ECO:0000313" key="2">
    <source>
        <dbReference type="EMBL" id="SGY20895.1"/>
    </source>
</evidence>
<dbReference type="Proteomes" id="UP000249464">
    <property type="component" value="Unassembled WGS sequence"/>
</dbReference>
<organism evidence="2 3">
    <name type="scientific">Microbotryum silenes-dioicae</name>
    <dbReference type="NCBI Taxonomy" id="796604"/>
    <lineage>
        <taxon>Eukaryota</taxon>
        <taxon>Fungi</taxon>
        <taxon>Dikarya</taxon>
        <taxon>Basidiomycota</taxon>
        <taxon>Pucciniomycotina</taxon>
        <taxon>Microbotryomycetes</taxon>
        <taxon>Microbotryales</taxon>
        <taxon>Microbotryaceae</taxon>
        <taxon>Microbotryum</taxon>
    </lineage>
</organism>
<feature type="region of interest" description="Disordered" evidence="1">
    <location>
        <begin position="62"/>
        <end position="84"/>
    </location>
</feature>
<proteinExistence type="predicted"/>
<reference evidence="2 3" key="1">
    <citation type="submission" date="2016-11" db="EMBL/GenBank/DDBJ databases">
        <authorList>
            <person name="Jaros S."/>
            <person name="Januszkiewicz K."/>
            <person name="Wedrychowicz H."/>
        </authorList>
    </citation>
    <scope>NUCLEOTIDE SEQUENCE [LARGE SCALE GENOMIC DNA]</scope>
</reference>
<keyword evidence="3" id="KW-1185">Reference proteome</keyword>
<dbReference type="STRING" id="796604.A0A2X0LZE5"/>
<accession>A0A2X0LZE5</accession>
<feature type="compositionally biased region" description="Basic residues" evidence="1">
    <location>
        <begin position="74"/>
        <end position="84"/>
    </location>
</feature>
<dbReference type="AlphaFoldDB" id="A0A2X0LZE5"/>
<name>A0A2X0LZE5_9BASI</name>
<evidence type="ECO:0000256" key="1">
    <source>
        <dbReference type="SAM" id="MobiDB-lite"/>
    </source>
</evidence>